<feature type="region of interest" description="Disordered" evidence="1">
    <location>
        <begin position="71"/>
        <end position="90"/>
    </location>
</feature>
<organism evidence="2 3">
    <name type="scientific">Luethyella okanaganae</name>
    <dbReference type="NCBI Taxonomy" id="69372"/>
    <lineage>
        <taxon>Bacteria</taxon>
        <taxon>Bacillati</taxon>
        <taxon>Actinomycetota</taxon>
        <taxon>Actinomycetes</taxon>
        <taxon>Micrococcales</taxon>
        <taxon>Microbacteriaceae</taxon>
        <taxon>Luethyella</taxon>
    </lineage>
</organism>
<protein>
    <submittedName>
        <fullName evidence="2">Uncharacterized protein</fullName>
    </submittedName>
</protein>
<proteinExistence type="predicted"/>
<evidence type="ECO:0000313" key="3">
    <source>
        <dbReference type="Proteomes" id="UP001596306"/>
    </source>
</evidence>
<sequence>MKRAEGVSEIHDIARHRGHRGIDARRMLAEARTVGVLHALDDRVVDGSVPEVERVHGMACRTQLPGEVEHGGAETLHGMKDDDLCQGIRG</sequence>
<dbReference type="RefSeq" id="WP_386731818.1">
    <property type="nucleotide sequence ID" value="NZ_JBHSTP010000003.1"/>
</dbReference>
<comment type="caution">
    <text evidence="2">The sequence shown here is derived from an EMBL/GenBank/DDBJ whole genome shotgun (WGS) entry which is preliminary data.</text>
</comment>
<gene>
    <name evidence="2" type="ORF">ACFQB0_11880</name>
</gene>
<accession>A0ABW1VFX6</accession>
<keyword evidence="3" id="KW-1185">Reference proteome</keyword>
<dbReference type="EMBL" id="JBHSTP010000003">
    <property type="protein sequence ID" value="MFC6356804.1"/>
    <property type="molecule type" value="Genomic_DNA"/>
</dbReference>
<reference evidence="3" key="1">
    <citation type="journal article" date="2019" name="Int. J. Syst. Evol. Microbiol.">
        <title>The Global Catalogue of Microorganisms (GCM) 10K type strain sequencing project: providing services to taxonomists for standard genome sequencing and annotation.</title>
        <authorList>
            <consortium name="The Broad Institute Genomics Platform"/>
            <consortium name="The Broad Institute Genome Sequencing Center for Infectious Disease"/>
            <person name="Wu L."/>
            <person name="Ma J."/>
        </authorList>
    </citation>
    <scope>NUCLEOTIDE SEQUENCE [LARGE SCALE GENOMIC DNA]</scope>
    <source>
        <strain evidence="3">CCUG 43304</strain>
    </source>
</reference>
<name>A0ABW1VFX6_9MICO</name>
<evidence type="ECO:0000313" key="2">
    <source>
        <dbReference type="EMBL" id="MFC6356804.1"/>
    </source>
</evidence>
<dbReference type="Proteomes" id="UP001596306">
    <property type="component" value="Unassembled WGS sequence"/>
</dbReference>
<feature type="compositionally biased region" description="Basic and acidic residues" evidence="1">
    <location>
        <begin position="71"/>
        <end position="83"/>
    </location>
</feature>
<evidence type="ECO:0000256" key="1">
    <source>
        <dbReference type="SAM" id="MobiDB-lite"/>
    </source>
</evidence>